<proteinExistence type="predicted"/>
<dbReference type="KEGG" id="kpie:N5580_06985"/>
<dbReference type="EMBL" id="CP104758">
    <property type="protein sequence ID" value="WBG92268.1"/>
    <property type="molecule type" value="Genomic_DNA"/>
</dbReference>
<accession>A0AAJ5QL78</accession>
<evidence type="ECO:0000313" key="1">
    <source>
        <dbReference type="EMBL" id="WBG92268.1"/>
    </source>
</evidence>
<dbReference type="Proteomes" id="UP001211544">
    <property type="component" value="Chromosome"/>
</dbReference>
<reference evidence="1 2" key="1">
    <citation type="journal article" date="2022" name="J Glob Antimicrob Resist">
        <title>First complete genome of a multidrug resistant strain of the novel human pathogen Kalamiella piersonii (GABEKP28) identified in human saliva.</title>
        <authorList>
            <person name="McDonagh F."/>
            <person name="Singh N.K."/>
            <person name="Venkateswaran K."/>
            <person name="Lonappan A.M."/>
            <person name="Hallahan B."/>
            <person name="Tuohy A."/>
            <person name="Burke L."/>
            <person name="Kovarova A."/>
            <person name="Miliotis G."/>
        </authorList>
    </citation>
    <scope>NUCLEOTIDE SEQUENCE [LARGE SCALE GENOMIC DNA]</scope>
    <source>
        <strain evidence="1 2">GABEKP28</strain>
    </source>
</reference>
<dbReference type="AlphaFoldDB" id="A0AAJ5QL78"/>
<gene>
    <name evidence="1" type="ORF">N5580_06985</name>
</gene>
<protein>
    <submittedName>
        <fullName evidence="1">Uncharacterized protein</fullName>
    </submittedName>
</protein>
<evidence type="ECO:0000313" key="2">
    <source>
        <dbReference type="Proteomes" id="UP001211544"/>
    </source>
</evidence>
<organism evidence="1 2">
    <name type="scientific">Pantoea piersonii</name>
    <dbReference type="NCBI Taxonomy" id="2364647"/>
    <lineage>
        <taxon>Bacteria</taxon>
        <taxon>Pseudomonadati</taxon>
        <taxon>Pseudomonadota</taxon>
        <taxon>Gammaproteobacteria</taxon>
        <taxon>Enterobacterales</taxon>
        <taxon>Erwiniaceae</taxon>
        <taxon>Pantoea</taxon>
    </lineage>
</organism>
<name>A0AAJ5QL78_9GAMM</name>
<dbReference type="RefSeq" id="WP_269950141.1">
    <property type="nucleotide sequence ID" value="NZ_CP104758.1"/>
</dbReference>
<keyword evidence="2" id="KW-1185">Reference proteome</keyword>
<sequence>MKKTIYLPQFDKSAVAEIFVNKVTVRYEGNEDFPRSLKVKDQYYVVIDGEEKTMVLVRKAIGSWQFSLQ</sequence>